<evidence type="ECO:0000256" key="1">
    <source>
        <dbReference type="SAM" id="MobiDB-lite"/>
    </source>
</evidence>
<evidence type="ECO:0000313" key="2">
    <source>
        <dbReference type="EMBL" id="RPA70810.1"/>
    </source>
</evidence>
<name>A0A3N4HF67_ASCIM</name>
<evidence type="ECO:0000313" key="3">
    <source>
        <dbReference type="Proteomes" id="UP000275078"/>
    </source>
</evidence>
<feature type="compositionally biased region" description="Basic and acidic residues" evidence="1">
    <location>
        <begin position="48"/>
        <end position="65"/>
    </location>
</feature>
<dbReference type="AlphaFoldDB" id="A0A3N4HF67"/>
<sequence>MHPSFKILHNLRPGFLKTPKVHYLRTHTQLPTTLAATGATTKLRKSMAKIEDPSPPDPTKEHTDPRNVEFVLDTFKPSITTSFISESTHQALIDIFKTWNFAGPPEDYESSGNLEFLQFYAYVFTSFSGNLSGWDIEYFPPEFRPFMEEYLLFYARRVRPYFNSLWNMSPRPRVRFRGRGNPQGADNYVEIINALTTTTDSKSHPDNTLVHHVSPFFNGEGGCSFHIRAKAGLLRISQIKLVIIAMQSAMVQVGALLEVETDDELRRIKEYDRIVTRSRTLVCLFGTLRSERLEELFLRYCLDEDDVNLGVARGLEAAQRRREDEWDATH</sequence>
<accession>A0A3N4HF67</accession>
<protein>
    <submittedName>
        <fullName evidence="2">Uncharacterized protein</fullName>
    </submittedName>
</protein>
<proteinExistence type="predicted"/>
<keyword evidence="3" id="KW-1185">Reference proteome</keyword>
<dbReference type="Proteomes" id="UP000275078">
    <property type="component" value="Unassembled WGS sequence"/>
</dbReference>
<feature type="region of interest" description="Disordered" evidence="1">
    <location>
        <begin position="45"/>
        <end position="65"/>
    </location>
</feature>
<dbReference type="EMBL" id="ML120046">
    <property type="protein sequence ID" value="RPA70810.1"/>
    <property type="molecule type" value="Genomic_DNA"/>
</dbReference>
<gene>
    <name evidence="2" type="ORF">BJ508DRAFT_382217</name>
</gene>
<organism evidence="2 3">
    <name type="scientific">Ascobolus immersus RN42</name>
    <dbReference type="NCBI Taxonomy" id="1160509"/>
    <lineage>
        <taxon>Eukaryota</taxon>
        <taxon>Fungi</taxon>
        <taxon>Dikarya</taxon>
        <taxon>Ascomycota</taxon>
        <taxon>Pezizomycotina</taxon>
        <taxon>Pezizomycetes</taxon>
        <taxon>Pezizales</taxon>
        <taxon>Ascobolaceae</taxon>
        <taxon>Ascobolus</taxon>
    </lineage>
</organism>
<reference evidence="2 3" key="1">
    <citation type="journal article" date="2018" name="Nat. Ecol. Evol.">
        <title>Pezizomycetes genomes reveal the molecular basis of ectomycorrhizal truffle lifestyle.</title>
        <authorList>
            <person name="Murat C."/>
            <person name="Payen T."/>
            <person name="Noel B."/>
            <person name="Kuo A."/>
            <person name="Morin E."/>
            <person name="Chen J."/>
            <person name="Kohler A."/>
            <person name="Krizsan K."/>
            <person name="Balestrini R."/>
            <person name="Da Silva C."/>
            <person name="Montanini B."/>
            <person name="Hainaut M."/>
            <person name="Levati E."/>
            <person name="Barry K.W."/>
            <person name="Belfiori B."/>
            <person name="Cichocki N."/>
            <person name="Clum A."/>
            <person name="Dockter R.B."/>
            <person name="Fauchery L."/>
            <person name="Guy J."/>
            <person name="Iotti M."/>
            <person name="Le Tacon F."/>
            <person name="Lindquist E.A."/>
            <person name="Lipzen A."/>
            <person name="Malagnac F."/>
            <person name="Mello A."/>
            <person name="Molinier V."/>
            <person name="Miyauchi S."/>
            <person name="Poulain J."/>
            <person name="Riccioni C."/>
            <person name="Rubini A."/>
            <person name="Sitrit Y."/>
            <person name="Splivallo R."/>
            <person name="Traeger S."/>
            <person name="Wang M."/>
            <person name="Zifcakova L."/>
            <person name="Wipf D."/>
            <person name="Zambonelli A."/>
            <person name="Paolocci F."/>
            <person name="Nowrousian M."/>
            <person name="Ottonello S."/>
            <person name="Baldrian P."/>
            <person name="Spatafora J.W."/>
            <person name="Henrissat B."/>
            <person name="Nagy L.G."/>
            <person name="Aury J.M."/>
            <person name="Wincker P."/>
            <person name="Grigoriev I.V."/>
            <person name="Bonfante P."/>
            <person name="Martin F.M."/>
        </authorList>
    </citation>
    <scope>NUCLEOTIDE SEQUENCE [LARGE SCALE GENOMIC DNA]</scope>
    <source>
        <strain evidence="2 3">RN42</strain>
    </source>
</reference>